<dbReference type="OrthoDB" id="3847604at2"/>
<dbReference type="Pfam" id="PF05108">
    <property type="entry name" value="T7SS_ESX1_EccB"/>
    <property type="match status" value="1"/>
</dbReference>
<evidence type="ECO:0000256" key="2">
    <source>
        <dbReference type="SAM" id="Phobius"/>
    </source>
</evidence>
<dbReference type="NCBIfam" id="TIGR03919">
    <property type="entry name" value="T7SS_EccB"/>
    <property type="match status" value="1"/>
</dbReference>
<dbReference type="InterPro" id="IPR044857">
    <property type="entry name" value="T7SS_EccB_R1"/>
</dbReference>
<dbReference type="InterPro" id="IPR007795">
    <property type="entry name" value="T7SS_EccB"/>
</dbReference>
<feature type="transmembrane region" description="Helical" evidence="2">
    <location>
        <begin position="42"/>
        <end position="62"/>
    </location>
</feature>
<dbReference type="GO" id="GO:0005576">
    <property type="term" value="C:extracellular region"/>
    <property type="evidence" value="ECO:0007669"/>
    <property type="project" value="TreeGrafter"/>
</dbReference>
<keyword evidence="4" id="KW-1185">Reference proteome</keyword>
<dbReference type="RefSeq" id="WP_013015958.1">
    <property type="nucleotide sequence ID" value="NC_013947.1"/>
</dbReference>
<accession>D3Q6Y8</accession>
<feature type="region of interest" description="Disordered" evidence="1">
    <location>
        <begin position="362"/>
        <end position="381"/>
    </location>
</feature>
<dbReference type="PANTHER" id="PTHR40765:SF2">
    <property type="entry name" value="ESX-2 SECRETION SYSTEM ATPASE ECCB2"/>
    <property type="match status" value="1"/>
</dbReference>
<reference evidence="3 4" key="1">
    <citation type="journal article" date="2009" name="Stand. Genomic Sci.">
        <title>Complete genome sequence of Stackebrandtia nassauensis type strain (LLR-40K-21).</title>
        <authorList>
            <person name="Munk C."/>
            <person name="Lapidus A."/>
            <person name="Copeland A."/>
            <person name="Jando M."/>
            <person name="Mayilraj S."/>
            <person name="Glavina Del Rio T."/>
            <person name="Nolan M."/>
            <person name="Chen F."/>
            <person name="Lucas S."/>
            <person name="Tice H."/>
            <person name="Cheng J.F."/>
            <person name="Han C."/>
            <person name="Detter J.C."/>
            <person name="Bruce D."/>
            <person name="Goodwin L."/>
            <person name="Chain P."/>
            <person name="Pitluck S."/>
            <person name="Goker M."/>
            <person name="Ovchinikova G."/>
            <person name="Pati A."/>
            <person name="Ivanova N."/>
            <person name="Mavromatis K."/>
            <person name="Chen A."/>
            <person name="Palaniappan K."/>
            <person name="Land M."/>
            <person name="Hauser L."/>
            <person name="Chang Y.J."/>
            <person name="Jeffries C.D."/>
            <person name="Bristow J."/>
            <person name="Eisen J.A."/>
            <person name="Markowitz V."/>
            <person name="Hugenholtz P."/>
            <person name="Kyrpides N.C."/>
            <person name="Klenk H.P."/>
        </authorList>
    </citation>
    <scope>NUCLEOTIDE SEQUENCE [LARGE SCALE GENOMIC DNA]</scope>
    <source>
        <strain evidence="4">DSM 44728 / CIP 108903 / NRRL B-16338 / NBRC 102104 / LLR-40K-21</strain>
    </source>
</reference>
<dbReference type="Proteomes" id="UP000000844">
    <property type="component" value="Chromosome"/>
</dbReference>
<dbReference type="KEGG" id="sna:Snas_0674"/>
<keyword evidence="2" id="KW-0472">Membrane</keyword>
<dbReference type="HOGENOM" id="CLU_036302_1_1_11"/>
<name>D3Q6Y8_STANL</name>
<evidence type="ECO:0000313" key="4">
    <source>
        <dbReference type="Proteomes" id="UP000000844"/>
    </source>
</evidence>
<organism evidence="3 4">
    <name type="scientific">Stackebrandtia nassauensis (strain DSM 44728 / CIP 108903 / NRRL B-16338 / NBRC 102104 / LLR-40K-21)</name>
    <dbReference type="NCBI Taxonomy" id="446470"/>
    <lineage>
        <taxon>Bacteria</taxon>
        <taxon>Bacillati</taxon>
        <taxon>Actinomycetota</taxon>
        <taxon>Actinomycetes</taxon>
        <taxon>Glycomycetales</taxon>
        <taxon>Glycomycetaceae</taxon>
        <taxon>Stackebrandtia</taxon>
    </lineage>
</organism>
<sequence length="464" mass="49713">MRTKREQVQAHRFVIRRIVSGMIQGNPEAMEFPMRRTAGSMIGGLAIALLVFAGFWVVGALFNLGDWQEQDEGTIVVDEETGATYVYLKPALYPVENLTSARLFLEDGGEAPLVHVSTSDLHDVPRGDRFGIAGVPVAPPAADELVRLPWQVCSAPKDGNDKKQESHVTLEAPKAKDRLGGKGQLVVADEEYSLIWNDLRFPVPDPKVLPSVGLQAQDAVTVNNAFLQGIRVGPDLKVPEIPGGDDEHELPGNDDARNGDIFKSGKVTYVLTAEGFAEATEVGVLLLKKGNAPIPTDIDSDVVEDNHSDEPAQPEAWPDDANVMRDSPLTGKGVVCAVYDSADDDDVAVATYPADKAPEAITKAPSTTTDNDEDETSTADHVWTPGGRGALVRAVGTADATDGTVYLIADSKRFAVPEAALEPLGYGEVTPTPVPRSLVTLVPEGPSLDPEKVREGFTELPENK</sequence>
<proteinExistence type="predicted"/>
<protein>
    <recommendedName>
        <fullName evidence="5">Type VII secretion protein EccB</fullName>
    </recommendedName>
</protein>
<dbReference type="EMBL" id="CP001778">
    <property type="protein sequence ID" value="ADD40387.1"/>
    <property type="molecule type" value="Genomic_DNA"/>
</dbReference>
<keyword evidence="2" id="KW-0812">Transmembrane</keyword>
<gene>
    <name evidence="3" type="ordered locus">Snas_0674</name>
</gene>
<feature type="region of interest" description="Disordered" evidence="1">
    <location>
        <begin position="441"/>
        <end position="464"/>
    </location>
</feature>
<evidence type="ECO:0008006" key="5">
    <source>
        <dbReference type="Google" id="ProtNLM"/>
    </source>
</evidence>
<dbReference type="AlphaFoldDB" id="D3Q6Y8"/>
<feature type="compositionally biased region" description="Basic and acidic residues" evidence="1">
    <location>
        <begin position="449"/>
        <end position="464"/>
    </location>
</feature>
<feature type="region of interest" description="Disordered" evidence="1">
    <location>
        <begin position="297"/>
        <end position="321"/>
    </location>
</feature>
<evidence type="ECO:0000313" key="3">
    <source>
        <dbReference type="EMBL" id="ADD40387.1"/>
    </source>
</evidence>
<dbReference type="STRING" id="446470.Snas_0674"/>
<dbReference type="PANTHER" id="PTHR40765">
    <property type="entry name" value="ESX-2 SECRETION SYSTEM ATPASE ECCB2"/>
    <property type="match status" value="1"/>
</dbReference>
<evidence type="ECO:0000256" key="1">
    <source>
        <dbReference type="SAM" id="MobiDB-lite"/>
    </source>
</evidence>
<dbReference type="eggNOG" id="COG3266">
    <property type="taxonomic scope" value="Bacteria"/>
</dbReference>
<dbReference type="Gene3D" id="3.30.2390.20">
    <property type="entry name" value="Type VII secretion system EccB, repeat 1 domain"/>
    <property type="match status" value="1"/>
</dbReference>
<keyword evidence="2" id="KW-1133">Transmembrane helix</keyword>